<proteinExistence type="predicted"/>
<keyword evidence="2" id="KW-1185">Reference proteome</keyword>
<sequence>MRKKSIVYWASLIAVIGVSCQQHYPGTLDYSALHYDTGHVIIFNRDTTMYVFAKSADPLPLLNDDIRIVDSLVDEEVKLHNKERAPLLYQEFNKVLPLECLMIDLVKYKRQYFPFKDSNHQKIIAGICFKSNFPEWKTEIYHGGHHEGLRTLRFRVNLSERNMVEWRDAGGGYSCDSWEQYRNASIDTKNK</sequence>
<dbReference type="EMBL" id="FTOR01000006">
    <property type="protein sequence ID" value="SIT24813.1"/>
    <property type="molecule type" value="Genomic_DNA"/>
</dbReference>
<dbReference type="KEGG" id="fln:FLA_2149"/>
<reference evidence="2" key="1">
    <citation type="submission" date="2017-01" db="EMBL/GenBank/DDBJ databases">
        <authorList>
            <person name="Varghese N."/>
            <person name="Submissions S."/>
        </authorList>
    </citation>
    <scope>NUCLEOTIDE SEQUENCE [LARGE SCALE GENOMIC DNA]</scope>
    <source>
        <strain evidence="2">DSM 21054</strain>
    </source>
</reference>
<gene>
    <name evidence="1" type="ORF">SAMN05421788_106194</name>
</gene>
<name>A0A173MEW3_9BACT</name>
<dbReference type="RefSeq" id="WP_076380397.1">
    <property type="nucleotide sequence ID" value="NZ_AP017422.1"/>
</dbReference>
<evidence type="ECO:0000313" key="1">
    <source>
        <dbReference type="EMBL" id="SIT24813.1"/>
    </source>
</evidence>
<dbReference type="Proteomes" id="UP000186917">
    <property type="component" value="Unassembled WGS sequence"/>
</dbReference>
<evidence type="ECO:0000313" key="2">
    <source>
        <dbReference type="Proteomes" id="UP000186917"/>
    </source>
</evidence>
<dbReference type="OrthoDB" id="678509at2"/>
<accession>A0A173MEW3</accession>
<dbReference type="AlphaFoldDB" id="A0A173MEW3"/>
<protein>
    <recommendedName>
        <fullName evidence="3">Lipoprotein</fullName>
    </recommendedName>
</protein>
<dbReference type="PROSITE" id="PS51257">
    <property type="entry name" value="PROKAR_LIPOPROTEIN"/>
    <property type="match status" value="1"/>
</dbReference>
<evidence type="ECO:0008006" key="3">
    <source>
        <dbReference type="Google" id="ProtNLM"/>
    </source>
</evidence>
<organism evidence="1 2">
    <name type="scientific">Filimonas lacunae</name>
    <dbReference type="NCBI Taxonomy" id="477680"/>
    <lineage>
        <taxon>Bacteria</taxon>
        <taxon>Pseudomonadati</taxon>
        <taxon>Bacteroidota</taxon>
        <taxon>Chitinophagia</taxon>
        <taxon>Chitinophagales</taxon>
        <taxon>Chitinophagaceae</taxon>
        <taxon>Filimonas</taxon>
    </lineage>
</organism>
<dbReference type="STRING" id="477680.SAMN05421788_106194"/>